<dbReference type="InterPro" id="IPR054191">
    <property type="entry name" value="DUF6896"/>
</dbReference>
<evidence type="ECO:0000259" key="1">
    <source>
        <dbReference type="Pfam" id="PF21837"/>
    </source>
</evidence>
<dbReference type="EMBL" id="BAABHF010000010">
    <property type="protein sequence ID" value="GAA4486952.1"/>
    <property type="molecule type" value="Genomic_DNA"/>
</dbReference>
<dbReference type="Proteomes" id="UP001500503">
    <property type="component" value="Unassembled WGS sequence"/>
</dbReference>
<name>A0ABP8PIE4_9ACTN</name>
<evidence type="ECO:0000313" key="2">
    <source>
        <dbReference type="EMBL" id="GAA4486952.1"/>
    </source>
</evidence>
<organism evidence="2 3">
    <name type="scientific">Actinoallomurus oryzae</name>
    <dbReference type="NCBI Taxonomy" id="502180"/>
    <lineage>
        <taxon>Bacteria</taxon>
        <taxon>Bacillati</taxon>
        <taxon>Actinomycetota</taxon>
        <taxon>Actinomycetes</taxon>
        <taxon>Streptosporangiales</taxon>
        <taxon>Thermomonosporaceae</taxon>
        <taxon>Actinoallomurus</taxon>
    </lineage>
</organism>
<proteinExistence type="predicted"/>
<protein>
    <recommendedName>
        <fullName evidence="1">DUF6896 domain-containing protein</fullName>
    </recommendedName>
</protein>
<accession>A0ABP8PIE4</accession>
<comment type="caution">
    <text evidence="2">The sequence shown here is derived from an EMBL/GenBank/DDBJ whole genome shotgun (WGS) entry which is preliminary data.</text>
</comment>
<evidence type="ECO:0000313" key="3">
    <source>
        <dbReference type="Proteomes" id="UP001500503"/>
    </source>
</evidence>
<keyword evidence="3" id="KW-1185">Reference proteome</keyword>
<sequence>MRVDAREVVLRFVRDTERLTGAVSAATAHDIGGGGIGALVRAVNRRLVPRGAELPGGLRYDVHGIGCRITDRNGTLVDVDLGPEPRMLIFDAWRVRRFAESIGEESVTELELSAALEALAGEGVVMAAPGKYCVWYAAPPPSER</sequence>
<gene>
    <name evidence="2" type="ORF">GCM10023191_014090</name>
</gene>
<reference evidence="3" key="1">
    <citation type="journal article" date="2019" name="Int. J. Syst. Evol. Microbiol.">
        <title>The Global Catalogue of Microorganisms (GCM) 10K type strain sequencing project: providing services to taxonomists for standard genome sequencing and annotation.</title>
        <authorList>
            <consortium name="The Broad Institute Genomics Platform"/>
            <consortium name="The Broad Institute Genome Sequencing Center for Infectious Disease"/>
            <person name="Wu L."/>
            <person name="Ma J."/>
        </authorList>
    </citation>
    <scope>NUCLEOTIDE SEQUENCE [LARGE SCALE GENOMIC DNA]</scope>
    <source>
        <strain evidence="3">JCM 17933</strain>
    </source>
</reference>
<feature type="domain" description="DUF6896" evidence="1">
    <location>
        <begin position="9"/>
        <end position="136"/>
    </location>
</feature>
<dbReference type="Pfam" id="PF21837">
    <property type="entry name" value="DUF6896"/>
    <property type="match status" value="1"/>
</dbReference>